<keyword evidence="4" id="KW-1185">Reference proteome</keyword>
<evidence type="ECO:0000256" key="1">
    <source>
        <dbReference type="SAM" id="MobiDB-lite"/>
    </source>
</evidence>
<dbReference type="InterPro" id="IPR016181">
    <property type="entry name" value="Acyl_CoA_acyltransferase"/>
</dbReference>
<feature type="compositionally biased region" description="Polar residues" evidence="1">
    <location>
        <begin position="1"/>
        <end position="10"/>
    </location>
</feature>
<evidence type="ECO:0000313" key="3">
    <source>
        <dbReference type="EMBL" id="TGD99412.1"/>
    </source>
</evidence>
<comment type="caution">
    <text evidence="3">The sequence shown here is derived from an EMBL/GenBank/DDBJ whole genome shotgun (WGS) entry which is preliminary data.</text>
</comment>
<keyword evidence="3" id="KW-0808">Transferase</keyword>
<reference evidence="3 4" key="1">
    <citation type="submission" date="2019-04" db="EMBL/GenBank/DDBJ databases">
        <authorList>
            <person name="Feng G."/>
            <person name="Zhu H."/>
        </authorList>
    </citation>
    <scope>NUCLEOTIDE SEQUENCE [LARGE SCALE GENOMIC DNA]</scope>
    <source>
        <strain evidence="3 4">6HR-1</strain>
    </source>
</reference>
<dbReference type="AlphaFoldDB" id="A0A4Z0NQV1"/>
<accession>A0A4Z0NQV1</accession>
<evidence type="ECO:0000313" key="4">
    <source>
        <dbReference type="Proteomes" id="UP000297535"/>
    </source>
</evidence>
<dbReference type="SUPFAM" id="SSF55729">
    <property type="entry name" value="Acyl-CoA N-acyltransferases (Nat)"/>
    <property type="match status" value="1"/>
</dbReference>
<protein>
    <submittedName>
        <fullName evidence="3">GNAT family N-acetyltransferase</fullName>
    </submittedName>
</protein>
<feature type="domain" description="N-acetyltransferase" evidence="2">
    <location>
        <begin position="24"/>
        <end position="160"/>
    </location>
</feature>
<dbReference type="GO" id="GO:0016747">
    <property type="term" value="F:acyltransferase activity, transferring groups other than amino-acyl groups"/>
    <property type="evidence" value="ECO:0007669"/>
    <property type="project" value="InterPro"/>
</dbReference>
<dbReference type="Proteomes" id="UP000297535">
    <property type="component" value="Unassembled WGS sequence"/>
</dbReference>
<proteinExistence type="predicted"/>
<feature type="region of interest" description="Disordered" evidence="1">
    <location>
        <begin position="1"/>
        <end position="21"/>
    </location>
</feature>
<name>A0A4Z0NQV1_9HYPH</name>
<gene>
    <name evidence="3" type="ORF">EU555_12965</name>
</gene>
<dbReference type="CDD" id="cd04301">
    <property type="entry name" value="NAT_SF"/>
    <property type="match status" value="1"/>
</dbReference>
<sequence length="298" mass="32048">MTTTSATLSGAQASPPAPPRSVAVRCRRIEPGDDAPLAALLAQGFPARGLAAWRGTLARLRAWTEAEALPGFGFVLEEEGRLVGCLLTLYAAGGGRCNMSSWYVAEGYRRYGSMLVNLALRDRSVTYLNVTSERHTRPIIEAQGFRRFADGVVLAAPLLAVAGLARARVSRHLPAEAAADPAEQRLVADHARLGCITFWCLAQGRAFPFVAVRRQVRGALPIAQIVYCAAETDWRLVSHAVGRALARHGLFLMLVDARGPLPGLPGRFLRGRMPKYARGSAPPHCGDLAYTEIALIGT</sequence>
<dbReference type="InterPro" id="IPR000182">
    <property type="entry name" value="GNAT_dom"/>
</dbReference>
<organism evidence="3 4">
    <name type="scientific">Methylobacterium nonmethylotrophicum</name>
    <dbReference type="NCBI Taxonomy" id="1141884"/>
    <lineage>
        <taxon>Bacteria</taxon>
        <taxon>Pseudomonadati</taxon>
        <taxon>Pseudomonadota</taxon>
        <taxon>Alphaproteobacteria</taxon>
        <taxon>Hyphomicrobiales</taxon>
        <taxon>Methylobacteriaceae</taxon>
        <taxon>Methylobacterium</taxon>
    </lineage>
</organism>
<dbReference type="RefSeq" id="WP_135415044.1">
    <property type="nucleotide sequence ID" value="NZ_SRLB01000008.1"/>
</dbReference>
<dbReference type="OrthoDB" id="8209564at2"/>
<evidence type="ECO:0000259" key="2">
    <source>
        <dbReference type="PROSITE" id="PS51186"/>
    </source>
</evidence>
<dbReference type="PROSITE" id="PS51186">
    <property type="entry name" value="GNAT"/>
    <property type="match status" value="1"/>
</dbReference>
<dbReference type="Gene3D" id="3.40.630.30">
    <property type="match status" value="1"/>
</dbReference>
<dbReference type="EMBL" id="SRLB01000008">
    <property type="protein sequence ID" value="TGD99412.1"/>
    <property type="molecule type" value="Genomic_DNA"/>
</dbReference>